<dbReference type="Proteomes" id="UP000464674">
    <property type="component" value="Chromosome"/>
</dbReference>
<keyword evidence="3" id="KW-0804">Transcription</keyword>
<evidence type="ECO:0000259" key="5">
    <source>
        <dbReference type="PROSITE" id="PS51078"/>
    </source>
</evidence>
<dbReference type="Pfam" id="PF09339">
    <property type="entry name" value="HTH_IclR"/>
    <property type="match status" value="1"/>
</dbReference>
<accession>A0A857FLL3</accession>
<dbReference type="PANTHER" id="PTHR30136">
    <property type="entry name" value="HELIX-TURN-HELIX TRANSCRIPTIONAL REGULATOR, ICLR FAMILY"/>
    <property type="match status" value="1"/>
</dbReference>
<dbReference type="GO" id="GO:0045892">
    <property type="term" value="P:negative regulation of DNA-templated transcription"/>
    <property type="evidence" value="ECO:0007669"/>
    <property type="project" value="TreeGrafter"/>
</dbReference>
<protein>
    <submittedName>
        <fullName evidence="6">Helix-turn-helix domain-containing protein</fullName>
    </submittedName>
</protein>
<feature type="domain" description="HTH iclR-type" evidence="4">
    <location>
        <begin position="8"/>
        <end position="72"/>
    </location>
</feature>
<dbReference type="OrthoDB" id="9807558at2"/>
<evidence type="ECO:0000313" key="6">
    <source>
        <dbReference type="EMBL" id="QHC35153.1"/>
    </source>
</evidence>
<evidence type="ECO:0000256" key="3">
    <source>
        <dbReference type="ARBA" id="ARBA00023163"/>
    </source>
</evidence>
<dbReference type="SUPFAM" id="SSF46785">
    <property type="entry name" value="Winged helix' DNA-binding domain"/>
    <property type="match status" value="1"/>
</dbReference>
<keyword evidence="2" id="KW-0238">DNA-binding</keyword>
<dbReference type="EMBL" id="CP041348">
    <property type="protein sequence ID" value="QHC35153.1"/>
    <property type="molecule type" value="Genomic_DNA"/>
</dbReference>
<evidence type="ECO:0000313" key="7">
    <source>
        <dbReference type="Proteomes" id="UP000464674"/>
    </source>
</evidence>
<proteinExistence type="predicted"/>
<dbReference type="PANTHER" id="PTHR30136:SF39">
    <property type="entry name" value="TRANSCRIPTIONAL REGULATORY PROTEIN"/>
    <property type="match status" value="1"/>
</dbReference>
<dbReference type="InterPro" id="IPR036390">
    <property type="entry name" value="WH_DNA-bd_sf"/>
</dbReference>
<organism evidence="6 7">
    <name type="scientific">Komagataeibacter xylinus</name>
    <name type="common">Gluconacetobacter xylinus</name>
    <dbReference type="NCBI Taxonomy" id="28448"/>
    <lineage>
        <taxon>Bacteria</taxon>
        <taxon>Pseudomonadati</taxon>
        <taxon>Pseudomonadota</taxon>
        <taxon>Alphaproteobacteria</taxon>
        <taxon>Acetobacterales</taxon>
        <taxon>Acetobacteraceae</taxon>
        <taxon>Komagataeibacter</taxon>
    </lineage>
</organism>
<dbReference type="AlphaFoldDB" id="A0A857FLL3"/>
<dbReference type="InterPro" id="IPR029016">
    <property type="entry name" value="GAF-like_dom_sf"/>
</dbReference>
<reference evidence="6 7" key="1">
    <citation type="journal article" date="2020" name="Carbohydr. Polym.">
        <title>Characterization and optimization of production of bacterial cellulose from strain CGMCC 17276 based on whole-genome analysis.</title>
        <authorList>
            <person name="Lu T."/>
            <person name="Gao H."/>
            <person name="Liao B."/>
            <person name="Wu J."/>
            <person name="Zhang W."/>
            <person name="Huang J."/>
            <person name="Liu M."/>
            <person name="Huang J."/>
            <person name="Chang Z."/>
            <person name="Jin M."/>
            <person name="Yi Z."/>
            <person name="Jiang D."/>
        </authorList>
    </citation>
    <scope>NUCLEOTIDE SEQUENCE [LARGE SCALE GENOMIC DNA]</scope>
    <source>
        <strain evidence="6 7">CGMCC 17276</strain>
    </source>
</reference>
<name>A0A857FLL3_KOMXY</name>
<dbReference type="PROSITE" id="PS51078">
    <property type="entry name" value="ICLR_ED"/>
    <property type="match status" value="1"/>
</dbReference>
<dbReference type="Gene3D" id="1.10.10.10">
    <property type="entry name" value="Winged helix-like DNA-binding domain superfamily/Winged helix DNA-binding domain"/>
    <property type="match status" value="1"/>
</dbReference>
<dbReference type="GO" id="GO:0003677">
    <property type="term" value="F:DNA binding"/>
    <property type="evidence" value="ECO:0007669"/>
    <property type="project" value="UniProtKB-KW"/>
</dbReference>
<evidence type="ECO:0000256" key="1">
    <source>
        <dbReference type="ARBA" id="ARBA00023015"/>
    </source>
</evidence>
<dbReference type="PROSITE" id="PS51077">
    <property type="entry name" value="HTH_ICLR"/>
    <property type="match status" value="1"/>
</dbReference>
<gene>
    <name evidence="6" type="ORF">FMA36_06230</name>
</gene>
<sequence length="260" mass="28582">MNLDKNVSGTIQKAMRLLQIVENAGTTGLALADIVARSDGLAKTTCHRLLASLQRGKLIEQVPQTRRYRRVGTGMEFVRLSHSTAVHTREWKRMIASLAVAAGDAFFLFRRQGFDAICIDACFGSDQTPSLCRGVGGRIPIGAGSASLMLLSGCMESEQEQVLSHNTPYLRDHYAYCPRETMARVQRARQDGFDQEHGQFIPNIGGMSVPVPVTRGSASLALGVSFYLSEHTTTSCTLLMRRLTHAAQRFQELHGMEQPA</sequence>
<feature type="domain" description="IclR-ED" evidence="5">
    <location>
        <begin position="76"/>
        <end position="256"/>
    </location>
</feature>
<dbReference type="SUPFAM" id="SSF55781">
    <property type="entry name" value="GAF domain-like"/>
    <property type="match status" value="1"/>
</dbReference>
<dbReference type="InterPro" id="IPR050707">
    <property type="entry name" value="HTH_MetabolicPath_Reg"/>
</dbReference>
<dbReference type="GO" id="GO:0003700">
    <property type="term" value="F:DNA-binding transcription factor activity"/>
    <property type="evidence" value="ECO:0007669"/>
    <property type="project" value="TreeGrafter"/>
</dbReference>
<evidence type="ECO:0000259" key="4">
    <source>
        <dbReference type="PROSITE" id="PS51077"/>
    </source>
</evidence>
<dbReference type="InterPro" id="IPR014757">
    <property type="entry name" value="Tscrpt_reg_IclR_C"/>
</dbReference>
<dbReference type="Gene3D" id="3.30.450.40">
    <property type="match status" value="1"/>
</dbReference>
<keyword evidence="1" id="KW-0805">Transcription regulation</keyword>
<evidence type="ECO:0000256" key="2">
    <source>
        <dbReference type="ARBA" id="ARBA00023125"/>
    </source>
</evidence>
<dbReference type="InterPro" id="IPR036388">
    <property type="entry name" value="WH-like_DNA-bd_sf"/>
</dbReference>
<dbReference type="InterPro" id="IPR005471">
    <property type="entry name" value="Tscrpt_reg_IclR_N"/>
</dbReference>
<dbReference type="RefSeq" id="WP_159261586.1">
    <property type="nucleotide sequence ID" value="NZ_CP041348.1"/>
</dbReference>